<name>A0AA36J8U3_9DINO</name>
<evidence type="ECO:0000313" key="3">
    <source>
        <dbReference type="Proteomes" id="UP001178507"/>
    </source>
</evidence>
<evidence type="ECO:0000256" key="1">
    <source>
        <dbReference type="SAM" id="MobiDB-lite"/>
    </source>
</evidence>
<gene>
    <name evidence="2" type="ORF">EVOR1521_LOCUS24836</name>
</gene>
<feature type="compositionally biased region" description="Low complexity" evidence="1">
    <location>
        <begin position="82"/>
        <end position="99"/>
    </location>
</feature>
<reference evidence="2" key="1">
    <citation type="submission" date="2023-08" db="EMBL/GenBank/DDBJ databases">
        <authorList>
            <person name="Chen Y."/>
            <person name="Shah S."/>
            <person name="Dougan E. K."/>
            <person name="Thang M."/>
            <person name="Chan C."/>
        </authorList>
    </citation>
    <scope>NUCLEOTIDE SEQUENCE</scope>
</reference>
<feature type="region of interest" description="Disordered" evidence="1">
    <location>
        <begin position="80"/>
        <end position="99"/>
    </location>
</feature>
<accession>A0AA36J8U3</accession>
<comment type="caution">
    <text evidence="2">The sequence shown here is derived from an EMBL/GenBank/DDBJ whole genome shotgun (WGS) entry which is preliminary data.</text>
</comment>
<protein>
    <submittedName>
        <fullName evidence="2">Uncharacterized protein</fullName>
    </submittedName>
</protein>
<proteinExistence type="predicted"/>
<dbReference type="EMBL" id="CAUJNA010003428">
    <property type="protein sequence ID" value="CAJ1401747.1"/>
    <property type="molecule type" value="Genomic_DNA"/>
</dbReference>
<feature type="region of interest" description="Disordered" evidence="1">
    <location>
        <begin position="154"/>
        <end position="177"/>
    </location>
</feature>
<sequence length="177" mass="19716">MANARLLPVLHVELGQANHKSRAPQEAMPQASPSGLISYPWCSSDPWEGCQELAEEDFEAFQTDFQQRRKALEARAARVSEESQSLTSLSTTCSSKSSCSSARLEGTRCEGLASIDEPQEDDAWELEFLHRVEELSKKEADMQSPVRRLARRHIRETKAASGTASISEAFHKGRSEH</sequence>
<keyword evidence="3" id="KW-1185">Reference proteome</keyword>
<organism evidence="2 3">
    <name type="scientific">Effrenium voratum</name>
    <dbReference type="NCBI Taxonomy" id="2562239"/>
    <lineage>
        <taxon>Eukaryota</taxon>
        <taxon>Sar</taxon>
        <taxon>Alveolata</taxon>
        <taxon>Dinophyceae</taxon>
        <taxon>Suessiales</taxon>
        <taxon>Symbiodiniaceae</taxon>
        <taxon>Effrenium</taxon>
    </lineage>
</organism>
<dbReference type="AlphaFoldDB" id="A0AA36J8U3"/>
<dbReference type="Proteomes" id="UP001178507">
    <property type="component" value="Unassembled WGS sequence"/>
</dbReference>
<evidence type="ECO:0000313" key="2">
    <source>
        <dbReference type="EMBL" id="CAJ1401747.1"/>
    </source>
</evidence>